<dbReference type="Pfam" id="PF00072">
    <property type="entry name" value="Response_reg"/>
    <property type="match status" value="2"/>
</dbReference>
<evidence type="ECO:0000313" key="4">
    <source>
        <dbReference type="Proteomes" id="UP000189670"/>
    </source>
</evidence>
<dbReference type="InterPro" id="IPR011006">
    <property type="entry name" value="CheY-like_superfamily"/>
</dbReference>
<dbReference type="InterPro" id="IPR001932">
    <property type="entry name" value="PPM-type_phosphatase-like_dom"/>
</dbReference>
<dbReference type="InterPro" id="IPR003594">
    <property type="entry name" value="HATPase_dom"/>
</dbReference>
<feature type="modified residue" description="4-aspartylphosphate" evidence="1">
    <location>
        <position position="56"/>
    </location>
</feature>
<dbReference type="Pfam" id="PF13581">
    <property type="entry name" value="HATPase_c_2"/>
    <property type="match status" value="1"/>
</dbReference>
<dbReference type="CDD" id="cd16936">
    <property type="entry name" value="HATPase_RsbW-like"/>
    <property type="match status" value="1"/>
</dbReference>
<dbReference type="SMART" id="SM00331">
    <property type="entry name" value="PP2C_SIG"/>
    <property type="match status" value="1"/>
</dbReference>
<proteinExistence type="predicted"/>
<dbReference type="GO" id="GO:0000160">
    <property type="term" value="P:phosphorelay signal transduction system"/>
    <property type="evidence" value="ECO:0007669"/>
    <property type="project" value="InterPro"/>
</dbReference>
<dbReference type="CDD" id="cd17546">
    <property type="entry name" value="REC_hyHK_CKI1_RcsC-like"/>
    <property type="match status" value="1"/>
</dbReference>
<dbReference type="InterPro" id="IPR001789">
    <property type="entry name" value="Sig_transdc_resp-reg_receiver"/>
</dbReference>
<comment type="caution">
    <text evidence="1">Lacks conserved residue(s) required for the propagation of feature annotation.</text>
</comment>
<dbReference type="SUPFAM" id="SSF55874">
    <property type="entry name" value="ATPase domain of HSP90 chaperone/DNA topoisomerase II/histidine kinase"/>
    <property type="match status" value="1"/>
</dbReference>
<dbReference type="PROSITE" id="PS50110">
    <property type="entry name" value="RESPONSE_REGULATORY"/>
    <property type="match status" value="2"/>
</dbReference>
<sequence>MAENSPSILIVDDNPFNREMLGDILKTNKCRVDKANNGKEALEKISSNTYNIIIMDMLMPGLDGFETTKQIRKMGLQTPVIAHTSMSMKKDRRRCMEAGCDEFLPKPINTGNLLSLIKKYSQEGPHSDTQKSSSQQLQHPDDPTFNGLRVLLIEEDQFVRQKCIDVLHRMGFTVSFVPNGNDALNRLETQARQIDLIISNMFTSGIDGLGVLNTTKREYPHIQVFIYADKFDPETLQLMLQLGADGIIPQSDFENSIGKIVHAAISQTIHSRKSQAQTAFQVRQSQARLTQFGCSKPCRFIDMAFSTLHDAGGDMAQCRLFNSSGRCGVVMADVSGHDILSSYISAVFLGILSSVWNANQAPLSLLRIINTELLKMEEVNYHVCTTVMLWDQKKSHLEIATAGNPGPLLVNKTNDQLTFDQFEGGGICLGLLDRDDLYTYQNLNLTHDSQLFLFSDGMSASKLQSTIGKNKKRFLSKDSSKSNICRSLLDAYMDTWSQDDDMILLCLQSTQDKKDNGLHYSFHSDYDEVDKACKWITEQITQKYPEMDMDMIMLSIREALLNAVEHGNNYNYDALVDVTLFFDSNRIRLDITDQGTGFSLNEKLLDSNNESGFQIGKRGLKIIHAFSDKIEVDSGTTRLFFNVK</sequence>
<evidence type="ECO:0000256" key="1">
    <source>
        <dbReference type="PROSITE-ProRule" id="PRU00169"/>
    </source>
</evidence>
<dbReference type="SMART" id="SM00448">
    <property type="entry name" value="REC"/>
    <property type="match status" value="2"/>
</dbReference>
<comment type="caution">
    <text evidence="3">The sequence shown here is derived from an EMBL/GenBank/DDBJ whole genome shotgun (WGS) entry which is preliminary data.</text>
</comment>
<dbReference type="InterPro" id="IPR036890">
    <property type="entry name" value="HATPase_C_sf"/>
</dbReference>
<organism evidence="3 4">
    <name type="scientific">Candidatus Magnetoglobus multicellularis str. Araruama</name>
    <dbReference type="NCBI Taxonomy" id="890399"/>
    <lineage>
        <taxon>Bacteria</taxon>
        <taxon>Pseudomonadati</taxon>
        <taxon>Thermodesulfobacteriota</taxon>
        <taxon>Desulfobacteria</taxon>
        <taxon>Desulfobacterales</taxon>
        <taxon>Desulfobacteraceae</taxon>
        <taxon>Candidatus Magnetoglobus</taxon>
    </lineage>
</organism>
<keyword evidence="1" id="KW-0597">Phosphoprotein</keyword>
<dbReference type="PANTHER" id="PTHR43228">
    <property type="entry name" value="TWO-COMPONENT RESPONSE REGULATOR"/>
    <property type="match status" value="1"/>
</dbReference>
<dbReference type="InterPro" id="IPR052048">
    <property type="entry name" value="ST_Response_Regulator"/>
</dbReference>
<dbReference type="EMBL" id="ATBP01000023">
    <property type="protein sequence ID" value="ETR74069.1"/>
    <property type="molecule type" value="Genomic_DNA"/>
</dbReference>
<reference evidence="4" key="1">
    <citation type="submission" date="2012-11" db="EMBL/GenBank/DDBJ databases">
        <authorList>
            <person name="Lucero-Rivera Y.E."/>
            <person name="Tovar-Ramirez D."/>
        </authorList>
    </citation>
    <scope>NUCLEOTIDE SEQUENCE [LARGE SCALE GENOMIC DNA]</scope>
    <source>
        <strain evidence="4">Araruama</strain>
    </source>
</reference>
<dbReference type="CDD" id="cd00156">
    <property type="entry name" value="REC"/>
    <property type="match status" value="1"/>
</dbReference>
<name>A0A1V1PGP3_9BACT</name>
<evidence type="ECO:0000259" key="2">
    <source>
        <dbReference type="PROSITE" id="PS50110"/>
    </source>
</evidence>
<dbReference type="Gene3D" id="3.60.40.10">
    <property type="entry name" value="PPM-type phosphatase domain"/>
    <property type="match status" value="1"/>
</dbReference>
<dbReference type="Gene3D" id="3.30.565.10">
    <property type="entry name" value="Histidine kinase-like ATPase, C-terminal domain"/>
    <property type="match status" value="1"/>
</dbReference>
<accession>A0A1V1PGP3</accession>
<protein>
    <recommendedName>
        <fullName evidence="2">Response regulatory domain-containing protein</fullName>
    </recommendedName>
</protein>
<dbReference type="SUPFAM" id="SSF52172">
    <property type="entry name" value="CheY-like"/>
    <property type="match status" value="2"/>
</dbReference>
<feature type="domain" description="Response regulatory" evidence="2">
    <location>
        <begin position="7"/>
        <end position="121"/>
    </location>
</feature>
<feature type="domain" description="Response regulatory" evidence="2">
    <location>
        <begin position="149"/>
        <end position="265"/>
    </location>
</feature>
<dbReference type="Gene3D" id="3.40.50.2300">
    <property type="match status" value="2"/>
</dbReference>
<gene>
    <name evidence="3" type="ORF">OMM_00477</name>
</gene>
<dbReference type="Proteomes" id="UP000189670">
    <property type="component" value="Unassembled WGS sequence"/>
</dbReference>
<dbReference type="InterPro" id="IPR036457">
    <property type="entry name" value="PPM-type-like_dom_sf"/>
</dbReference>
<dbReference type="PANTHER" id="PTHR43228:SF1">
    <property type="entry name" value="TWO-COMPONENT RESPONSE REGULATOR ARR22"/>
    <property type="match status" value="1"/>
</dbReference>
<evidence type="ECO:0000313" key="3">
    <source>
        <dbReference type="EMBL" id="ETR74069.1"/>
    </source>
</evidence>
<dbReference type="SUPFAM" id="SSF81606">
    <property type="entry name" value="PP2C-like"/>
    <property type="match status" value="1"/>
</dbReference>
<dbReference type="AlphaFoldDB" id="A0A1V1PGP3"/>
<dbReference type="Pfam" id="PF07228">
    <property type="entry name" value="SpoIIE"/>
    <property type="match status" value="1"/>
</dbReference>